<dbReference type="PROSITE" id="PS51257">
    <property type="entry name" value="PROKAR_LIPOPROTEIN"/>
    <property type="match status" value="1"/>
</dbReference>
<evidence type="ECO:0000313" key="2">
    <source>
        <dbReference type="EMBL" id="TIH39428.1"/>
    </source>
</evidence>
<name>A0A4T2CAJ0_9MICO</name>
<dbReference type="OrthoDB" id="3784033at2"/>
<dbReference type="RefSeq" id="WP_136641149.1">
    <property type="nucleotide sequence ID" value="NZ_QYRT01000006.1"/>
</dbReference>
<feature type="signal peptide" evidence="1">
    <location>
        <begin position="1"/>
        <end position="23"/>
    </location>
</feature>
<dbReference type="AlphaFoldDB" id="A0A4T2CAJ0"/>
<protein>
    <recommendedName>
        <fullName evidence="4">DUF4232 domain-containing protein</fullName>
    </recommendedName>
</protein>
<comment type="caution">
    <text evidence="2">The sequence shown here is derived from an EMBL/GenBank/DDBJ whole genome shotgun (WGS) entry which is preliminary data.</text>
</comment>
<evidence type="ECO:0000256" key="1">
    <source>
        <dbReference type="SAM" id="SignalP"/>
    </source>
</evidence>
<evidence type="ECO:0000313" key="3">
    <source>
        <dbReference type="Proteomes" id="UP000306192"/>
    </source>
</evidence>
<feature type="chain" id="PRO_5038421123" description="DUF4232 domain-containing protein" evidence="1">
    <location>
        <begin position="24"/>
        <end position="310"/>
    </location>
</feature>
<gene>
    <name evidence="2" type="ORF">D4765_05000</name>
</gene>
<sequence>MRFFWSAGAALLVVAVASGCTSSQPVTGRFTAVIPLPSSSAPSTAATPLPADLPADLSVEIEQERSDYGIRQLQVRVANGGATPYAVTNVTFGSPNFVVPVGNTEPGRVLPALSLDFPVLLPAPVCSGDRSASPIVTFDWSAGAETGRSTVVPADPLGAMKRINGEDCLAESVAGIVDIAPAAHLRVDGSGAASVAHIDLSLTPTGGAGSVVIDGVGPTTLLAPAGGALSWPLALAVDAASAPSSLTLDVEPGRCEPHVIAEDKRGTYLPLTVTVQPAGVSGTYYLPLGDAEKAEVYSWLADHCGFGASP</sequence>
<proteinExistence type="predicted"/>
<dbReference type="EMBL" id="QYRT01000006">
    <property type="protein sequence ID" value="TIH39428.1"/>
    <property type="molecule type" value="Genomic_DNA"/>
</dbReference>
<evidence type="ECO:0008006" key="4">
    <source>
        <dbReference type="Google" id="ProtNLM"/>
    </source>
</evidence>
<organism evidence="2 3">
    <name type="scientific">Subtercola vilae</name>
    <dbReference type="NCBI Taxonomy" id="2056433"/>
    <lineage>
        <taxon>Bacteria</taxon>
        <taxon>Bacillati</taxon>
        <taxon>Actinomycetota</taxon>
        <taxon>Actinomycetes</taxon>
        <taxon>Micrococcales</taxon>
        <taxon>Microbacteriaceae</taxon>
        <taxon>Subtercola</taxon>
    </lineage>
</organism>
<keyword evidence="1" id="KW-0732">Signal</keyword>
<accession>A0A4T2CAJ0</accession>
<keyword evidence="3" id="KW-1185">Reference proteome</keyword>
<reference evidence="2 3" key="1">
    <citation type="journal article" date="2019" name="Microorganisms">
        <title>Systematic Affiliation and Genome Analysis of Subtercola vilae DB165(T) with Particular Emphasis on Cold Adaptation of an Isolate from a High-Altitude Cold Volcano Lake.</title>
        <authorList>
            <person name="Villalobos A.S."/>
            <person name="Wiese J."/>
            <person name="Imhoff J.F."/>
            <person name="Dorador C."/>
            <person name="Keller A."/>
            <person name="Hentschel U."/>
        </authorList>
    </citation>
    <scope>NUCLEOTIDE SEQUENCE [LARGE SCALE GENOMIC DNA]</scope>
    <source>
        <strain evidence="2 3">DB165</strain>
    </source>
</reference>
<dbReference type="Proteomes" id="UP000306192">
    <property type="component" value="Unassembled WGS sequence"/>
</dbReference>